<keyword evidence="3" id="KW-1185">Reference proteome</keyword>
<proteinExistence type="predicted"/>
<gene>
    <name evidence="2" type="ORF">E2C01_099013</name>
</gene>
<organism evidence="2 3">
    <name type="scientific">Portunus trituberculatus</name>
    <name type="common">Swimming crab</name>
    <name type="synonym">Neptunus trituberculatus</name>
    <dbReference type="NCBI Taxonomy" id="210409"/>
    <lineage>
        <taxon>Eukaryota</taxon>
        <taxon>Metazoa</taxon>
        <taxon>Ecdysozoa</taxon>
        <taxon>Arthropoda</taxon>
        <taxon>Crustacea</taxon>
        <taxon>Multicrustacea</taxon>
        <taxon>Malacostraca</taxon>
        <taxon>Eumalacostraca</taxon>
        <taxon>Eucarida</taxon>
        <taxon>Decapoda</taxon>
        <taxon>Pleocyemata</taxon>
        <taxon>Brachyura</taxon>
        <taxon>Eubrachyura</taxon>
        <taxon>Portunoidea</taxon>
        <taxon>Portunidae</taxon>
        <taxon>Portuninae</taxon>
        <taxon>Portunus</taxon>
    </lineage>
</organism>
<feature type="compositionally biased region" description="Basic and acidic residues" evidence="1">
    <location>
        <begin position="90"/>
        <end position="99"/>
    </location>
</feature>
<feature type="region of interest" description="Disordered" evidence="1">
    <location>
        <begin position="61"/>
        <end position="99"/>
    </location>
</feature>
<evidence type="ECO:0000313" key="3">
    <source>
        <dbReference type="Proteomes" id="UP000324222"/>
    </source>
</evidence>
<dbReference type="Proteomes" id="UP000324222">
    <property type="component" value="Unassembled WGS sequence"/>
</dbReference>
<name>A0A5B7K968_PORTR</name>
<protein>
    <submittedName>
        <fullName evidence="2">Uncharacterized protein</fullName>
    </submittedName>
</protein>
<comment type="caution">
    <text evidence="2">The sequence shown here is derived from an EMBL/GenBank/DDBJ whole genome shotgun (WGS) entry which is preliminary data.</text>
</comment>
<dbReference type="EMBL" id="VSRR010135855">
    <property type="protein sequence ID" value="MPD03376.1"/>
    <property type="molecule type" value="Genomic_DNA"/>
</dbReference>
<evidence type="ECO:0000313" key="2">
    <source>
        <dbReference type="EMBL" id="MPD03376.1"/>
    </source>
</evidence>
<reference evidence="2 3" key="1">
    <citation type="submission" date="2019-05" db="EMBL/GenBank/DDBJ databases">
        <title>Another draft genome of Portunus trituberculatus and its Hox gene families provides insights of decapod evolution.</title>
        <authorList>
            <person name="Jeong J.-H."/>
            <person name="Song I."/>
            <person name="Kim S."/>
            <person name="Choi T."/>
            <person name="Kim D."/>
            <person name="Ryu S."/>
            <person name="Kim W."/>
        </authorList>
    </citation>
    <scope>NUCLEOTIDE SEQUENCE [LARGE SCALE GENOMIC DNA]</scope>
    <source>
        <tissue evidence="2">Muscle</tissue>
    </source>
</reference>
<evidence type="ECO:0000256" key="1">
    <source>
        <dbReference type="SAM" id="MobiDB-lite"/>
    </source>
</evidence>
<dbReference type="AlphaFoldDB" id="A0A5B7K968"/>
<accession>A0A5B7K968</accession>
<feature type="compositionally biased region" description="Polar residues" evidence="1">
    <location>
        <begin position="66"/>
        <end position="76"/>
    </location>
</feature>
<sequence length="99" mass="10677">MCALFSPSAGDCQRLTSSLTQSKSSSCIITSHLVASPASFRMISRPFAILASNWSSAGPFPEATNHDGSTITTQPITPRGFLSPALDFTPRLDNRPRRH</sequence>